<evidence type="ECO:0000256" key="4">
    <source>
        <dbReference type="ARBA" id="ARBA00022723"/>
    </source>
</evidence>
<dbReference type="InterPro" id="IPR050121">
    <property type="entry name" value="Cytochrome_P450_monoxygenase"/>
</dbReference>
<dbReference type="EMBL" id="MAVT02000022">
    <property type="protein sequence ID" value="POS81052.1"/>
    <property type="molecule type" value="Genomic_DNA"/>
</dbReference>
<dbReference type="Proteomes" id="UP000094444">
    <property type="component" value="Unassembled WGS sequence"/>
</dbReference>
<dbReference type="Pfam" id="PF00067">
    <property type="entry name" value="p450"/>
    <property type="match status" value="1"/>
</dbReference>
<comment type="similarity">
    <text evidence="2">Belongs to the cytochrome P450 family.</text>
</comment>
<dbReference type="PANTHER" id="PTHR24305:SF232">
    <property type="entry name" value="P450, PUTATIVE (EUROFUNG)-RELATED"/>
    <property type="match status" value="1"/>
</dbReference>
<accession>A0A2P5IEX6</accession>
<dbReference type="SUPFAM" id="SSF48264">
    <property type="entry name" value="Cytochrome P450"/>
    <property type="match status" value="1"/>
</dbReference>
<dbReference type="OrthoDB" id="3934656at2759"/>
<keyword evidence="4 6" id="KW-0479">Metal-binding</keyword>
<dbReference type="GO" id="GO:0016705">
    <property type="term" value="F:oxidoreductase activity, acting on paired donors, with incorporation or reduction of molecular oxygen"/>
    <property type="evidence" value="ECO:0007669"/>
    <property type="project" value="InterPro"/>
</dbReference>
<dbReference type="FunCoup" id="A0A2P5IEX6">
    <property type="interactions" value="1458"/>
</dbReference>
<dbReference type="InterPro" id="IPR002401">
    <property type="entry name" value="Cyt_P450_E_grp-I"/>
</dbReference>
<feature type="binding site" description="axial binding residue" evidence="6">
    <location>
        <position position="463"/>
    </location>
    <ligand>
        <name>heme</name>
        <dbReference type="ChEBI" id="CHEBI:30413"/>
    </ligand>
    <ligandPart>
        <name>Fe</name>
        <dbReference type="ChEBI" id="CHEBI:18248"/>
    </ligandPart>
</feature>
<dbReference type="PRINTS" id="PR00463">
    <property type="entry name" value="EP450I"/>
</dbReference>
<dbReference type="InterPro" id="IPR036396">
    <property type="entry name" value="Cyt_P450_sf"/>
</dbReference>
<dbReference type="CDD" id="cd11060">
    <property type="entry name" value="CYP57A1-like"/>
    <property type="match status" value="1"/>
</dbReference>
<dbReference type="GO" id="GO:0004497">
    <property type="term" value="F:monooxygenase activity"/>
    <property type="evidence" value="ECO:0007669"/>
    <property type="project" value="UniProtKB-KW"/>
</dbReference>
<feature type="transmembrane region" description="Helical" evidence="7">
    <location>
        <begin position="6"/>
        <end position="27"/>
    </location>
</feature>
<evidence type="ECO:0000256" key="5">
    <source>
        <dbReference type="ARBA" id="ARBA00023004"/>
    </source>
</evidence>
<proteinExistence type="inferred from homology"/>
<evidence type="ECO:0000256" key="1">
    <source>
        <dbReference type="ARBA" id="ARBA00001971"/>
    </source>
</evidence>
<dbReference type="PANTHER" id="PTHR24305">
    <property type="entry name" value="CYTOCHROME P450"/>
    <property type="match status" value="1"/>
</dbReference>
<dbReference type="GO" id="GO:0020037">
    <property type="term" value="F:heme binding"/>
    <property type="evidence" value="ECO:0007669"/>
    <property type="project" value="InterPro"/>
</dbReference>
<protein>
    <submittedName>
        <fullName evidence="8">Benzoate 4-monooxygenase cytochrome P450</fullName>
    </submittedName>
</protein>
<sequence length="516" mass="58045">MFSIYTITLVVGIALGVFVVSHVLAYLRSPLKDIPGPFLAKFTNIWRFIDHYKATQISTQRRLHATLGPAVRIGPNFVSLSDPTLLKTIYSTRGEYAKSDFYSVNDAVQNGQVIQNIFGTRSNAFHNRYIRPIQKLYSMNSMLAMEGLVDKAIRSMCKQLESRFVDGKNTNKPCNLTDWIEFYAWDVLGEVTFSKDFGFLRGGCDQMDLIQTAESTMRYFGVVGQMPVLDRFLGKNPWLSGPRSPISFPSFGRAAGFCFEQLAERLGGSSSSSDLEKEAGRQDFLREFLRAKEENPGIVTDNEVLGYLLLNMLAGADTTAIAQKGIIYHLLRNPPAQAKLRAELDAAGVSFPASFAETRDLGYLDAVVKEGLRMHAPIGNILERVVPASGLELRDGRVIAPGTIVGMNQWVVSRNKEVYGDDADSFRPERWLRADGETAVAYEARLKMMKEGDLSFGGGNRICTGRHMAFMEMFKVTATLFSRYNIELEDPSMDWTLQLWWFVFTKNVRVRITRRE</sequence>
<keyword evidence="7" id="KW-0472">Membrane</keyword>
<dbReference type="GO" id="GO:0005506">
    <property type="term" value="F:iron ion binding"/>
    <property type="evidence" value="ECO:0007669"/>
    <property type="project" value="InterPro"/>
</dbReference>
<evidence type="ECO:0000256" key="3">
    <source>
        <dbReference type="ARBA" id="ARBA00022617"/>
    </source>
</evidence>
<evidence type="ECO:0000256" key="6">
    <source>
        <dbReference type="PIRSR" id="PIRSR602401-1"/>
    </source>
</evidence>
<keyword evidence="7" id="KW-1133">Transmembrane helix</keyword>
<organism evidence="8 9">
    <name type="scientific">Diaporthe helianthi</name>
    <dbReference type="NCBI Taxonomy" id="158607"/>
    <lineage>
        <taxon>Eukaryota</taxon>
        <taxon>Fungi</taxon>
        <taxon>Dikarya</taxon>
        <taxon>Ascomycota</taxon>
        <taxon>Pezizomycotina</taxon>
        <taxon>Sordariomycetes</taxon>
        <taxon>Sordariomycetidae</taxon>
        <taxon>Diaporthales</taxon>
        <taxon>Diaporthaceae</taxon>
        <taxon>Diaporthe</taxon>
    </lineage>
</organism>
<evidence type="ECO:0000256" key="2">
    <source>
        <dbReference type="ARBA" id="ARBA00010617"/>
    </source>
</evidence>
<comment type="cofactor">
    <cofactor evidence="1 6">
        <name>heme</name>
        <dbReference type="ChEBI" id="CHEBI:30413"/>
    </cofactor>
</comment>
<keyword evidence="5 6" id="KW-0408">Iron</keyword>
<keyword evidence="9" id="KW-1185">Reference proteome</keyword>
<dbReference type="STRING" id="158607.A0A2P5IEX6"/>
<comment type="caution">
    <text evidence="8">The sequence shown here is derived from an EMBL/GenBank/DDBJ whole genome shotgun (WGS) entry which is preliminary data.</text>
</comment>
<dbReference type="PRINTS" id="PR00385">
    <property type="entry name" value="P450"/>
</dbReference>
<dbReference type="InterPro" id="IPR001128">
    <property type="entry name" value="Cyt_P450"/>
</dbReference>
<dbReference type="AlphaFoldDB" id="A0A2P5IEX6"/>
<name>A0A2P5IEX6_DIAHE</name>
<keyword evidence="7" id="KW-0812">Transmembrane</keyword>
<reference evidence="8" key="1">
    <citation type="submission" date="2017-09" db="EMBL/GenBank/DDBJ databases">
        <title>Polyketide synthases of a Diaporthe helianthi virulent isolate.</title>
        <authorList>
            <person name="Baroncelli R."/>
        </authorList>
    </citation>
    <scope>NUCLEOTIDE SEQUENCE [LARGE SCALE GENOMIC DNA]</scope>
    <source>
        <strain evidence="8">7/96</strain>
    </source>
</reference>
<evidence type="ECO:0000313" key="9">
    <source>
        <dbReference type="Proteomes" id="UP000094444"/>
    </source>
</evidence>
<keyword evidence="3 6" id="KW-0349">Heme</keyword>
<evidence type="ECO:0000256" key="7">
    <source>
        <dbReference type="SAM" id="Phobius"/>
    </source>
</evidence>
<evidence type="ECO:0000313" key="8">
    <source>
        <dbReference type="EMBL" id="POS81052.1"/>
    </source>
</evidence>
<dbReference type="InParanoid" id="A0A2P5IEX6"/>
<gene>
    <name evidence="8" type="ORF">DHEL01_v200568</name>
</gene>
<dbReference type="Gene3D" id="1.10.630.10">
    <property type="entry name" value="Cytochrome P450"/>
    <property type="match status" value="1"/>
</dbReference>